<dbReference type="Proteomes" id="UP000231195">
    <property type="component" value="Unassembled WGS sequence"/>
</dbReference>
<keyword evidence="2" id="KW-1133">Transmembrane helix</keyword>
<sequence>MSSLPKHRPIVYVFVIQYRHTQCVVCPFTTDCSTKKKGTPMYQKIKILLLVIRVVLLLILTLIPAVRVFAQEEISSLTAVTFVDTPQSICAAGETETQLFWLDADSNNRPTPNYADWSKQPGGHDSRGWQNTRSYFESSAININETLAQDSYASANVTKLYLRGQKKYTQVAQGMRLHVIVGVKTSVSSPYAISSAKLPLTGQWENYAFDITQIAGKYFRVGYRVIINDGAPGTGLMMLDNMFLWACSNGPLQQPSTPTATPVNTATHTPIPTVTPTPTKTPAPSPTVPPTPTPTFTPTWTPTWTPTTKPVDPATSTPIPVASQTPVPTTPTFPPTLTPQPTGNPTAVPTVGTTPGSRIYTVHLAMISAAVGNANPISTNTPVAESSPTPIPTAIPTDEPQIPVQILKDVSFEVDPSIANDAFSGFSYSNGIYGYPWCNRSIDSCLPQILTGNGAISFIQIPGEVAEEQRVMQYINPLSGNCTISFFAKAEEGYTDWRIYFEILYFLGDVPYGSTIVEILPGDLTYDWLLYDTAAFFGEGQVLFSIIANGSDMFVNIDDIQLVCNP</sequence>
<dbReference type="EMBL" id="PFWZ01000080">
    <property type="protein sequence ID" value="PJA40471.1"/>
    <property type="molecule type" value="Genomic_DNA"/>
</dbReference>
<evidence type="ECO:0000256" key="2">
    <source>
        <dbReference type="SAM" id="Phobius"/>
    </source>
</evidence>
<protein>
    <submittedName>
        <fullName evidence="3">Uncharacterized protein</fullName>
    </submittedName>
</protein>
<name>A0A2M7X3B2_UNCKA</name>
<dbReference type="AlphaFoldDB" id="A0A2M7X3B2"/>
<keyword evidence="2" id="KW-0812">Transmembrane</keyword>
<comment type="caution">
    <text evidence="3">The sequence shown here is derived from an EMBL/GenBank/DDBJ whole genome shotgun (WGS) entry which is preliminary data.</text>
</comment>
<reference evidence="4" key="1">
    <citation type="submission" date="2017-09" db="EMBL/GenBank/DDBJ databases">
        <title>Depth-based differentiation of microbial function through sediment-hosted aquifers and enrichment of novel symbionts in the deep terrestrial subsurface.</title>
        <authorList>
            <person name="Probst A.J."/>
            <person name="Ladd B."/>
            <person name="Jarett J.K."/>
            <person name="Geller-Mcgrath D.E."/>
            <person name="Sieber C.M.K."/>
            <person name="Emerson J.B."/>
            <person name="Anantharaman K."/>
            <person name="Thomas B.C."/>
            <person name="Malmstrom R."/>
            <person name="Stieglmeier M."/>
            <person name="Klingl A."/>
            <person name="Woyke T."/>
            <person name="Ryan C.M."/>
            <person name="Banfield J.F."/>
        </authorList>
    </citation>
    <scope>NUCLEOTIDE SEQUENCE [LARGE SCALE GENOMIC DNA]</scope>
</reference>
<accession>A0A2M7X3B2</accession>
<feature type="compositionally biased region" description="Low complexity" evidence="1">
    <location>
        <begin position="296"/>
        <end position="310"/>
    </location>
</feature>
<evidence type="ECO:0000256" key="1">
    <source>
        <dbReference type="SAM" id="MobiDB-lite"/>
    </source>
</evidence>
<feature type="compositionally biased region" description="Pro residues" evidence="1">
    <location>
        <begin position="273"/>
        <end position="295"/>
    </location>
</feature>
<proteinExistence type="predicted"/>
<organism evidence="3 4">
    <name type="scientific">candidate division WWE3 bacterium CG_4_9_14_3_um_filter_39_7</name>
    <dbReference type="NCBI Taxonomy" id="1975080"/>
    <lineage>
        <taxon>Bacteria</taxon>
        <taxon>Katanobacteria</taxon>
    </lineage>
</organism>
<keyword evidence="2" id="KW-0472">Membrane</keyword>
<feature type="compositionally biased region" description="Polar residues" evidence="1">
    <location>
        <begin position="254"/>
        <end position="264"/>
    </location>
</feature>
<feature type="transmembrane region" description="Helical" evidence="2">
    <location>
        <begin position="45"/>
        <end position="66"/>
    </location>
</feature>
<dbReference type="PRINTS" id="PR01217">
    <property type="entry name" value="PRICHEXTENSN"/>
</dbReference>
<feature type="compositionally biased region" description="Polar residues" evidence="1">
    <location>
        <begin position="314"/>
        <end position="324"/>
    </location>
</feature>
<evidence type="ECO:0000313" key="3">
    <source>
        <dbReference type="EMBL" id="PJA40471.1"/>
    </source>
</evidence>
<gene>
    <name evidence="3" type="ORF">CO179_02220</name>
</gene>
<feature type="region of interest" description="Disordered" evidence="1">
    <location>
        <begin position="254"/>
        <end position="330"/>
    </location>
</feature>
<evidence type="ECO:0000313" key="4">
    <source>
        <dbReference type="Proteomes" id="UP000231195"/>
    </source>
</evidence>